<feature type="region of interest" description="Disordered" evidence="1">
    <location>
        <begin position="838"/>
        <end position="884"/>
    </location>
</feature>
<evidence type="ECO:0000259" key="2">
    <source>
        <dbReference type="Pfam" id="PF10505"/>
    </source>
</evidence>
<dbReference type="GO" id="GO:0008023">
    <property type="term" value="C:transcription elongation factor complex"/>
    <property type="evidence" value="ECO:0007669"/>
    <property type="project" value="InterPro"/>
</dbReference>
<dbReference type="Pfam" id="PF10505">
    <property type="entry name" value="NARG2_C"/>
    <property type="match status" value="1"/>
</dbReference>
<accession>A0A8S4CYE1</accession>
<dbReference type="AlphaFoldDB" id="A0A8S4CYE1"/>
<feature type="domain" description="Little elongation complex subunit 2 C-terminal" evidence="2">
    <location>
        <begin position="656"/>
        <end position="833"/>
    </location>
</feature>
<sequence>MDHIREIDWCYNERDSEHFLTDRDIDNSCTERILRNRFTDPLLSSDSEDETRKPINWSAVFSNPQAQERNNRTFVPGFRPVPHFPKLSSLSQVQHFNLLKVLCSMYPDVLEAEFIPRPTKLDHRLFEDLKDKYEAEQKEFKEWARALWTSTHCIRALRPKPLVEMVYDAEFRMKVTELASLPKKYDMAAQIPLVTQGGQFELVHKKDLIKVNLSELPQVQVQELFTRKTNIMRASTLPEPCARHPCRLLLPNETSVSVLPYTEVQHQLCQYAGSLGARFIVSGGALPALACAARPHALPAAVHRVPGPDGEPMTVVCIGSDFSTHRESSQTRTYKAFKHLLQYTLVPPEERQRIQKLWLKSEAERLAAEEEPLTVVVLADSGADSGDDEPLVIDMANHSFLATVFAFATSCIIRKRRRIQKLWLKSEAERLAAEEEPLTVVVLADSGADSGDDEPLVIDMGERNRRRIQKLWLKSEAERLAAEEEPLTVVVLADSGADSGDDEPLVIDMERRRIQKLWLKSEAERLAAEEEPLTVVVLADSGAESEGEEQLVIDMDDMQVDNDMKAEPRTPRRSTECETDAHTPRAECEMEPLTPQQEEVVMPGCDEVAGEGAGMLDVPTLPDMVSCSCEDSSMERPPLRSYRRWQVVNKSDGDSIDLIVHCSHKLKGKSGELLVEPFPEYQLELGAARPGRDQLRALALALCLRRNATLMNVRVDGTSGDLVTCELATLTDLTTQHPGLMEEAANIVYSTLNHLQGLLPGQYLLKHEPEHGQNALLYVATSAGRGDPLTLQFDMTQLAETDEAKCVKRPPDLAPVLLPMHKFRRILPLAFSPFQQHVAKETKKPPARQKTPPQAIKFGEAERSGNGGPSQRKWPKRKKNKKKK</sequence>
<gene>
    <name evidence="3" type="ORF">PLXY2_LOCUS759</name>
</gene>
<evidence type="ECO:0000313" key="4">
    <source>
        <dbReference type="Proteomes" id="UP000653454"/>
    </source>
</evidence>
<dbReference type="EMBL" id="CAJHNJ030000002">
    <property type="protein sequence ID" value="CAG9090287.1"/>
    <property type="molecule type" value="Genomic_DNA"/>
</dbReference>
<evidence type="ECO:0000256" key="1">
    <source>
        <dbReference type="SAM" id="MobiDB-lite"/>
    </source>
</evidence>
<keyword evidence="4" id="KW-1185">Reference proteome</keyword>
<dbReference type="Proteomes" id="UP000653454">
    <property type="component" value="Unassembled WGS sequence"/>
</dbReference>
<reference evidence="3" key="1">
    <citation type="submission" date="2020-11" db="EMBL/GenBank/DDBJ databases">
        <authorList>
            <person name="Whiteford S."/>
        </authorList>
    </citation>
    <scope>NUCLEOTIDE SEQUENCE</scope>
</reference>
<proteinExistence type="predicted"/>
<protein>
    <submittedName>
        <fullName evidence="3">(diamondback moth) hypothetical protein</fullName>
    </submittedName>
</protein>
<comment type="caution">
    <text evidence="3">The sequence shown here is derived from an EMBL/GenBank/DDBJ whole genome shotgun (WGS) entry which is preliminary data.</text>
</comment>
<organism evidence="3 4">
    <name type="scientific">Plutella xylostella</name>
    <name type="common">Diamondback moth</name>
    <name type="synonym">Plutella maculipennis</name>
    <dbReference type="NCBI Taxonomy" id="51655"/>
    <lineage>
        <taxon>Eukaryota</taxon>
        <taxon>Metazoa</taxon>
        <taxon>Ecdysozoa</taxon>
        <taxon>Arthropoda</taxon>
        <taxon>Hexapoda</taxon>
        <taxon>Insecta</taxon>
        <taxon>Pterygota</taxon>
        <taxon>Neoptera</taxon>
        <taxon>Endopterygota</taxon>
        <taxon>Lepidoptera</taxon>
        <taxon>Glossata</taxon>
        <taxon>Ditrysia</taxon>
        <taxon>Yponomeutoidea</taxon>
        <taxon>Plutellidae</taxon>
        <taxon>Plutella</taxon>
    </lineage>
</organism>
<feature type="compositionally biased region" description="Basic residues" evidence="1">
    <location>
        <begin position="873"/>
        <end position="884"/>
    </location>
</feature>
<feature type="region of interest" description="Disordered" evidence="1">
    <location>
        <begin position="565"/>
        <end position="587"/>
    </location>
</feature>
<dbReference type="InterPro" id="IPR019535">
    <property type="entry name" value="ICE2_C"/>
</dbReference>
<evidence type="ECO:0000313" key="3">
    <source>
        <dbReference type="EMBL" id="CAG9090287.1"/>
    </source>
</evidence>
<name>A0A8S4CYE1_PLUXY</name>